<keyword evidence="3" id="KW-0411">Iron-sulfur</keyword>
<dbReference type="InterPro" id="IPR027417">
    <property type="entry name" value="P-loop_NTPase"/>
</dbReference>
<evidence type="ECO:0000256" key="3">
    <source>
        <dbReference type="ARBA" id="ARBA00023014"/>
    </source>
</evidence>
<dbReference type="AlphaFoldDB" id="K0NJ29"/>
<dbReference type="Gene3D" id="3.40.50.300">
    <property type="entry name" value="P-loop containing nucleotide triphosphate hydrolases"/>
    <property type="match status" value="1"/>
</dbReference>
<keyword evidence="2" id="KW-0408">Iron</keyword>
<dbReference type="STRING" id="651182.TOL2_C17170"/>
<dbReference type="Pfam" id="PF01656">
    <property type="entry name" value="CbiA"/>
    <property type="match status" value="1"/>
</dbReference>
<accession>K0NJ29</accession>
<keyword evidence="6" id="KW-1185">Reference proteome</keyword>
<dbReference type="SUPFAM" id="SSF54862">
    <property type="entry name" value="4Fe-4S ferredoxins"/>
    <property type="match status" value="1"/>
</dbReference>
<organism evidence="5 6">
    <name type="scientific">Desulfobacula toluolica (strain DSM 7467 / Tol2)</name>
    <dbReference type="NCBI Taxonomy" id="651182"/>
    <lineage>
        <taxon>Bacteria</taxon>
        <taxon>Pseudomonadati</taxon>
        <taxon>Thermodesulfobacteriota</taxon>
        <taxon>Desulfobacteria</taxon>
        <taxon>Desulfobacterales</taxon>
        <taxon>Desulfobacteraceae</taxon>
        <taxon>Desulfobacula</taxon>
    </lineage>
</organism>
<dbReference type="SUPFAM" id="SSF52540">
    <property type="entry name" value="P-loop containing nucleoside triphosphate hydrolases"/>
    <property type="match status" value="1"/>
</dbReference>
<evidence type="ECO:0000313" key="6">
    <source>
        <dbReference type="Proteomes" id="UP000007347"/>
    </source>
</evidence>
<dbReference type="Pfam" id="PF00037">
    <property type="entry name" value="Fer4"/>
    <property type="match status" value="2"/>
</dbReference>
<evidence type="ECO:0000313" key="5">
    <source>
        <dbReference type="EMBL" id="CCK79878.1"/>
    </source>
</evidence>
<dbReference type="GO" id="GO:0051536">
    <property type="term" value="F:iron-sulfur cluster binding"/>
    <property type="evidence" value="ECO:0007669"/>
    <property type="project" value="UniProtKB-KW"/>
</dbReference>
<dbReference type="GO" id="GO:0046872">
    <property type="term" value="F:metal ion binding"/>
    <property type="evidence" value="ECO:0007669"/>
    <property type="project" value="UniProtKB-KW"/>
</dbReference>
<dbReference type="RefSeq" id="WP_014957219.1">
    <property type="nucleotide sequence ID" value="NC_018645.1"/>
</dbReference>
<dbReference type="KEGG" id="dto:TOL2_C17170"/>
<evidence type="ECO:0000256" key="1">
    <source>
        <dbReference type="ARBA" id="ARBA00022723"/>
    </source>
</evidence>
<dbReference type="PANTHER" id="PTHR43063:SF1">
    <property type="entry name" value="4FE-4S CLUSTER CONTAINING PARA FAMILY ATPASE PROTEIN"/>
    <property type="match status" value="1"/>
</dbReference>
<dbReference type="Proteomes" id="UP000007347">
    <property type="component" value="Chromosome"/>
</dbReference>
<dbReference type="Gene3D" id="3.30.70.20">
    <property type="match status" value="1"/>
</dbReference>
<dbReference type="PATRIC" id="fig|651182.5.peg.2045"/>
<gene>
    <name evidence="5" type="primary">cbiA4</name>
    <name evidence="5" type="ordered locus">TOL2_C17170</name>
</gene>
<dbReference type="OrthoDB" id="9778602at2"/>
<name>K0NJ29_DESTT</name>
<dbReference type="PROSITE" id="PS00198">
    <property type="entry name" value="4FE4S_FER_1"/>
    <property type="match status" value="1"/>
</dbReference>
<dbReference type="HOGENOM" id="CLU_067767_0_0_7"/>
<dbReference type="InterPro" id="IPR017900">
    <property type="entry name" value="4Fe4S_Fe_S_CS"/>
</dbReference>
<keyword evidence="1" id="KW-0479">Metal-binding</keyword>
<reference evidence="5 6" key="1">
    <citation type="journal article" date="2013" name="Environ. Microbiol.">
        <title>Complete genome, catabolic sub-proteomes and key-metabolites of Desulfobacula toluolica Tol2, a marine, aromatic compound-degrading, sulfate-reducing bacterium.</title>
        <authorList>
            <person name="Wohlbrand L."/>
            <person name="Jacob J.H."/>
            <person name="Kube M."/>
            <person name="Mussmann M."/>
            <person name="Jarling R."/>
            <person name="Beck A."/>
            <person name="Amann R."/>
            <person name="Wilkes H."/>
            <person name="Reinhardt R."/>
            <person name="Rabus R."/>
        </authorList>
    </citation>
    <scope>NUCLEOTIDE SEQUENCE [LARGE SCALE GENOMIC DNA]</scope>
    <source>
        <strain evidence="6">DSM 7467 / Tol2</strain>
    </source>
</reference>
<sequence>MIISIASGKGGTGKTTVSTNLALSIEHKVQLLDCDVEEPNAHLFLNPVMKKKEPVIAPIPEIDLEKCTFCKKCMDMCRYGAIAVLKKDVLTFDNLCHSCGGCFEICPENAIVEKDRILGEIEHGSARGISFIHGRMDVGQVMAPPIIKKVRSYTDPDFVTLIDAPPGTSCPVIAAMNKADFVLLVTEPTPFGLHDLKLAVETVKILGIPHGLVINRAGLGNDDVKIYAEKENLPILMEIPFDKKIAQIYSKGQMVVDELPEYKEKFQALFEKIVQLVEKGGQSK</sequence>
<dbReference type="EMBL" id="FO203503">
    <property type="protein sequence ID" value="CCK79878.1"/>
    <property type="molecule type" value="Genomic_DNA"/>
</dbReference>
<feature type="domain" description="4Fe-4S ferredoxin-type" evidence="4">
    <location>
        <begin position="58"/>
        <end position="87"/>
    </location>
</feature>
<dbReference type="CDD" id="cd03110">
    <property type="entry name" value="SIMIBI_bact_arch"/>
    <property type="match status" value="1"/>
</dbReference>
<dbReference type="PANTHER" id="PTHR43063">
    <property type="entry name" value="4FE-4S CLUSTER CONTAINING PARA FAMILY ATPASE PROTEIN"/>
    <property type="match status" value="1"/>
</dbReference>
<feature type="domain" description="4Fe-4S ferredoxin-type" evidence="4">
    <location>
        <begin position="88"/>
        <end position="116"/>
    </location>
</feature>
<dbReference type="InterPro" id="IPR017896">
    <property type="entry name" value="4Fe4S_Fe-S-bd"/>
</dbReference>
<dbReference type="InterPro" id="IPR002586">
    <property type="entry name" value="CobQ/CobB/MinD/ParA_Nub-bd_dom"/>
</dbReference>
<evidence type="ECO:0000256" key="2">
    <source>
        <dbReference type="ARBA" id="ARBA00023004"/>
    </source>
</evidence>
<proteinExistence type="predicted"/>
<evidence type="ECO:0000259" key="4">
    <source>
        <dbReference type="PROSITE" id="PS51379"/>
    </source>
</evidence>
<protein>
    <submittedName>
        <fullName evidence="5">CbiA4: predicted cobyrinic acid a,c-diamide synthase</fullName>
    </submittedName>
</protein>
<dbReference type="PROSITE" id="PS51379">
    <property type="entry name" value="4FE4S_FER_2"/>
    <property type="match status" value="2"/>
</dbReference>